<protein>
    <submittedName>
        <fullName evidence="2">Uncharacterized protein</fullName>
    </submittedName>
</protein>
<name>A0A8H6M381_9AGAR</name>
<feature type="region of interest" description="Disordered" evidence="1">
    <location>
        <begin position="1"/>
        <end position="21"/>
    </location>
</feature>
<organism evidence="2 3">
    <name type="scientific">Ephemerocybe angulata</name>
    <dbReference type="NCBI Taxonomy" id="980116"/>
    <lineage>
        <taxon>Eukaryota</taxon>
        <taxon>Fungi</taxon>
        <taxon>Dikarya</taxon>
        <taxon>Basidiomycota</taxon>
        <taxon>Agaricomycotina</taxon>
        <taxon>Agaricomycetes</taxon>
        <taxon>Agaricomycetidae</taxon>
        <taxon>Agaricales</taxon>
        <taxon>Agaricineae</taxon>
        <taxon>Psathyrellaceae</taxon>
        <taxon>Ephemerocybe</taxon>
    </lineage>
</organism>
<reference evidence="2 3" key="1">
    <citation type="submission" date="2020-07" db="EMBL/GenBank/DDBJ databases">
        <title>Comparative genomics of pyrophilous fungi reveals a link between fire events and developmental genes.</title>
        <authorList>
            <consortium name="DOE Joint Genome Institute"/>
            <person name="Steindorff A.S."/>
            <person name="Carver A."/>
            <person name="Calhoun S."/>
            <person name="Stillman K."/>
            <person name="Liu H."/>
            <person name="Lipzen A."/>
            <person name="Pangilinan J."/>
            <person name="Labutti K."/>
            <person name="Bruns T.D."/>
            <person name="Grigoriev I.V."/>
        </authorList>
    </citation>
    <scope>NUCLEOTIDE SEQUENCE [LARGE SCALE GENOMIC DNA]</scope>
    <source>
        <strain evidence="2 3">CBS 144469</strain>
    </source>
</reference>
<dbReference type="Proteomes" id="UP000521943">
    <property type="component" value="Unassembled WGS sequence"/>
</dbReference>
<evidence type="ECO:0000313" key="3">
    <source>
        <dbReference type="Proteomes" id="UP000521943"/>
    </source>
</evidence>
<proteinExistence type="predicted"/>
<sequence length="201" mass="22089">MLQAPHRHPTQGVHSSARRKGKLSGKIGKVIWTTFIGNIARESRYWQPEALEYDLYAQDKANGSLIYLLGPSATIGSVASTYYPSIDVVYSSQDPKNFSTLSSPTPRIITPSPGRLNGEKGSVKFEVDAGGLQGRNSFLNISDPTITVNGQPLGAYLKVEDPALIVETKEKGTFFEFIRREWIEFGKSLRDGQGPGRVCNL</sequence>
<comment type="caution">
    <text evidence="2">The sequence shown here is derived from an EMBL/GenBank/DDBJ whole genome shotgun (WGS) entry which is preliminary data.</text>
</comment>
<evidence type="ECO:0000256" key="1">
    <source>
        <dbReference type="SAM" id="MobiDB-lite"/>
    </source>
</evidence>
<accession>A0A8H6M381</accession>
<gene>
    <name evidence="2" type="ORF">DFP72DRAFT_851640</name>
</gene>
<keyword evidence="3" id="KW-1185">Reference proteome</keyword>
<dbReference type="OrthoDB" id="64915at2759"/>
<dbReference type="EMBL" id="JACGCI010000056">
    <property type="protein sequence ID" value="KAF6750561.1"/>
    <property type="molecule type" value="Genomic_DNA"/>
</dbReference>
<evidence type="ECO:0000313" key="2">
    <source>
        <dbReference type="EMBL" id="KAF6750561.1"/>
    </source>
</evidence>
<dbReference type="AlphaFoldDB" id="A0A8H6M381"/>